<feature type="chain" id="PRO_5022956761" evidence="3">
    <location>
        <begin position="28"/>
        <end position="324"/>
    </location>
</feature>
<dbReference type="InterPro" id="IPR018511">
    <property type="entry name" value="Hemolysin-typ_Ca-bd_CS"/>
</dbReference>
<comment type="subcellular location">
    <subcellularLocation>
        <location evidence="1">Secreted</location>
    </subcellularLocation>
</comment>
<dbReference type="PRINTS" id="PR00313">
    <property type="entry name" value="CABNDNGRPT"/>
</dbReference>
<keyword evidence="5" id="KW-1185">Reference proteome</keyword>
<keyword evidence="2" id="KW-0964">Secreted</keyword>
<feature type="signal peptide" evidence="3">
    <location>
        <begin position="1"/>
        <end position="27"/>
    </location>
</feature>
<dbReference type="RefSeq" id="WP_149730524.1">
    <property type="nucleotide sequence ID" value="NZ_VUJV01000010.1"/>
</dbReference>
<dbReference type="AlphaFoldDB" id="A0A5B1L4I1"/>
<reference evidence="4 5" key="2">
    <citation type="submission" date="2019-09" db="EMBL/GenBank/DDBJ databases">
        <authorList>
            <person name="Jin C."/>
        </authorList>
    </citation>
    <scope>NUCLEOTIDE SEQUENCE [LARGE SCALE GENOMIC DNA]</scope>
    <source>
        <strain evidence="4 5">BN130099</strain>
    </source>
</reference>
<organism evidence="4 5">
    <name type="scientific">Nocardioides humilatus</name>
    <dbReference type="NCBI Taxonomy" id="2607660"/>
    <lineage>
        <taxon>Bacteria</taxon>
        <taxon>Bacillati</taxon>
        <taxon>Actinomycetota</taxon>
        <taxon>Actinomycetes</taxon>
        <taxon>Propionibacteriales</taxon>
        <taxon>Nocardioidaceae</taxon>
        <taxon>Nocardioides</taxon>
    </lineage>
</organism>
<evidence type="ECO:0000313" key="5">
    <source>
        <dbReference type="Proteomes" id="UP000325003"/>
    </source>
</evidence>
<gene>
    <name evidence="4" type="ORF">F0U44_21935</name>
</gene>
<dbReference type="InterPro" id="IPR001343">
    <property type="entry name" value="Hemolysn_Ca-bd"/>
</dbReference>
<dbReference type="SUPFAM" id="SSF51120">
    <property type="entry name" value="beta-Roll"/>
    <property type="match status" value="1"/>
</dbReference>
<protein>
    <submittedName>
        <fullName evidence="4">Calcium-binding protein</fullName>
    </submittedName>
</protein>
<dbReference type="Gene3D" id="2.150.10.10">
    <property type="entry name" value="Serralysin-like metalloprotease, C-terminal"/>
    <property type="match status" value="1"/>
</dbReference>
<proteinExistence type="predicted"/>
<name>A0A5B1L4I1_9ACTN</name>
<dbReference type="Proteomes" id="UP000325003">
    <property type="component" value="Unassembled WGS sequence"/>
</dbReference>
<dbReference type="InterPro" id="IPR011049">
    <property type="entry name" value="Serralysin-like_metalloprot_C"/>
</dbReference>
<keyword evidence="3" id="KW-0732">Signal</keyword>
<dbReference type="PANTHER" id="PTHR38340:SF1">
    <property type="entry name" value="S-LAYER PROTEIN"/>
    <property type="match status" value="1"/>
</dbReference>
<dbReference type="Pfam" id="PF00353">
    <property type="entry name" value="HemolysinCabind"/>
    <property type="match status" value="2"/>
</dbReference>
<dbReference type="PANTHER" id="PTHR38340">
    <property type="entry name" value="S-LAYER PROTEIN"/>
    <property type="match status" value="1"/>
</dbReference>
<dbReference type="EMBL" id="VUJV01000010">
    <property type="protein sequence ID" value="KAA1415346.1"/>
    <property type="molecule type" value="Genomic_DNA"/>
</dbReference>
<evidence type="ECO:0000313" key="4">
    <source>
        <dbReference type="EMBL" id="KAA1415346.1"/>
    </source>
</evidence>
<comment type="caution">
    <text evidence="4">The sequence shown here is derived from an EMBL/GenBank/DDBJ whole genome shotgun (WGS) entry which is preliminary data.</text>
</comment>
<evidence type="ECO:0000256" key="2">
    <source>
        <dbReference type="ARBA" id="ARBA00022525"/>
    </source>
</evidence>
<dbReference type="PROSITE" id="PS00330">
    <property type="entry name" value="HEMOLYSIN_CALCIUM"/>
    <property type="match status" value="1"/>
</dbReference>
<reference evidence="4 5" key="1">
    <citation type="submission" date="2019-09" db="EMBL/GenBank/DDBJ databases">
        <title>Nocardioides panacisoli sp. nov., isolated from the soil of a ginseng field.</title>
        <authorList>
            <person name="Cho C."/>
        </authorList>
    </citation>
    <scope>NUCLEOTIDE SEQUENCE [LARGE SCALE GENOMIC DNA]</scope>
    <source>
        <strain evidence="4 5">BN130099</strain>
    </source>
</reference>
<dbReference type="GO" id="GO:0005509">
    <property type="term" value="F:calcium ion binding"/>
    <property type="evidence" value="ECO:0007669"/>
    <property type="project" value="InterPro"/>
</dbReference>
<accession>A0A5B1L4I1</accession>
<evidence type="ECO:0000256" key="1">
    <source>
        <dbReference type="ARBA" id="ARBA00004613"/>
    </source>
</evidence>
<dbReference type="GO" id="GO:0005576">
    <property type="term" value="C:extracellular region"/>
    <property type="evidence" value="ECO:0007669"/>
    <property type="project" value="UniProtKB-SubCell"/>
</dbReference>
<sequence length="324" mass="32451">MRSPRRILLLGALLPLGLFSSVQEVEAAAAPIVVSLDGTTVVVTGTTGDDVMDIDLRSAKGTVTQHDSPVPISAGPGCATVSNDQVECLATITTLRVTTGRGDDVIGVIEVRPGGVTLTNPIYVDAGPDDDEVTTLGYELYGDVLGGAGADHIELVSNQNPRADGGSGNDELLAFGQAVLEGGSGNDHLGGSLAADVLFGDSGNDVIEGNGGNDLLLGDHGKDQLDGGAGADVAYGGYGNDTIRGGAEPGSFSGAGDELVGNSGKDVIESGARPGTLLRGGEGNDSVNANNGVADRMIDCGEGSQDGVLTDPGEIAYGCEKTLS</sequence>
<dbReference type="InterPro" id="IPR050557">
    <property type="entry name" value="RTX_toxin/Mannuronan_C5-epim"/>
</dbReference>
<evidence type="ECO:0000256" key="3">
    <source>
        <dbReference type="SAM" id="SignalP"/>
    </source>
</evidence>